<dbReference type="SUPFAM" id="SSF51735">
    <property type="entry name" value="NAD(P)-binding Rossmann-fold domains"/>
    <property type="match status" value="1"/>
</dbReference>
<comment type="caution">
    <text evidence="2">The sequence shown here is derived from an EMBL/GenBank/DDBJ whole genome shotgun (WGS) entry which is preliminary data.</text>
</comment>
<keyword evidence="1" id="KW-0472">Membrane</keyword>
<dbReference type="Gene3D" id="3.40.50.720">
    <property type="entry name" value="NAD(P)-binding Rossmann-like Domain"/>
    <property type="match status" value="1"/>
</dbReference>
<dbReference type="InterPro" id="IPR036291">
    <property type="entry name" value="NAD(P)-bd_dom_sf"/>
</dbReference>
<feature type="transmembrane region" description="Helical" evidence="1">
    <location>
        <begin position="12"/>
        <end position="32"/>
    </location>
</feature>
<gene>
    <name evidence="2" type="ORF">RHSIM_RhsimUnG0020000</name>
</gene>
<dbReference type="Proteomes" id="UP000626092">
    <property type="component" value="Unassembled WGS sequence"/>
</dbReference>
<dbReference type="AlphaFoldDB" id="A0A834G3G8"/>
<reference evidence="2" key="1">
    <citation type="submission" date="2019-11" db="EMBL/GenBank/DDBJ databases">
        <authorList>
            <person name="Liu Y."/>
            <person name="Hou J."/>
            <person name="Li T.-Q."/>
            <person name="Guan C.-H."/>
            <person name="Wu X."/>
            <person name="Wu H.-Z."/>
            <person name="Ling F."/>
            <person name="Zhang R."/>
            <person name="Shi X.-G."/>
            <person name="Ren J.-P."/>
            <person name="Chen E.-F."/>
            <person name="Sun J.-M."/>
        </authorList>
    </citation>
    <scope>NUCLEOTIDE SEQUENCE</scope>
    <source>
        <strain evidence="2">Adult_tree_wgs_1</strain>
        <tissue evidence="2">Leaves</tissue>
    </source>
</reference>
<dbReference type="PANTHER" id="PTHR48476">
    <property type="entry name" value="SHORT-CHAIN DEHYDROGENASE TIC 32, CHLOROPLASTIC-LIKE"/>
    <property type="match status" value="1"/>
</dbReference>
<protein>
    <submittedName>
        <fullName evidence="2">Uncharacterized protein</fullName>
    </submittedName>
</protein>
<keyword evidence="1" id="KW-1133">Transmembrane helix</keyword>
<sequence length="85" mass="9176">MLMSELCWMKWCIVLNLEFLAYAYLVAVVAAASTGVGTETARVLALHAIHVPMGVRSMASGKEVKEAIVKEIPTAKIEAMGLNLN</sequence>
<name>A0A834G3G8_RHOSS</name>
<organism evidence="2 3">
    <name type="scientific">Rhododendron simsii</name>
    <name type="common">Sims's rhododendron</name>
    <dbReference type="NCBI Taxonomy" id="118357"/>
    <lineage>
        <taxon>Eukaryota</taxon>
        <taxon>Viridiplantae</taxon>
        <taxon>Streptophyta</taxon>
        <taxon>Embryophyta</taxon>
        <taxon>Tracheophyta</taxon>
        <taxon>Spermatophyta</taxon>
        <taxon>Magnoliopsida</taxon>
        <taxon>eudicotyledons</taxon>
        <taxon>Gunneridae</taxon>
        <taxon>Pentapetalae</taxon>
        <taxon>asterids</taxon>
        <taxon>Ericales</taxon>
        <taxon>Ericaceae</taxon>
        <taxon>Ericoideae</taxon>
        <taxon>Rhodoreae</taxon>
        <taxon>Rhododendron</taxon>
    </lineage>
</organism>
<dbReference type="PANTHER" id="PTHR48476:SF1">
    <property type="entry name" value="SHORT-CHAIN DEHYDROGENASE TIC 32, CHLOROPLASTIC-LIKE"/>
    <property type="match status" value="1"/>
</dbReference>
<accession>A0A834G3G8</accession>
<evidence type="ECO:0000313" key="3">
    <source>
        <dbReference type="Proteomes" id="UP000626092"/>
    </source>
</evidence>
<dbReference type="EMBL" id="WJXA01000058">
    <property type="protein sequence ID" value="KAF7116648.1"/>
    <property type="molecule type" value="Genomic_DNA"/>
</dbReference>
<keyword evidence="3" id="KW-1185">Reference proteome</keyword>
<keyword evidence="1" id="KW-0812">Transmembrane</keyword>
<dbReference type="OrthoDB" id="191139at2759"/>
<evidence type="ECO:0000313" key="2">
    <source>
        <dbReference type="EMBL" id="KAF7116648.1"/>
    </source>
</evidence>
<dbReference type="InterPro" id="IPR055280">
    <property type="entry name" value="TIC32"/>
</dbReference>
<proteinExistence type="predicted"/>
<evidence type="ECO:0000256" key="1">
    <source>
        <dbReference type="SAM" id="Phobius"/>
    </source>
</evidence>